<evidence type="ECO:0000256" key="9">
    <source>
        <dbReference type="ARBA" id="ARBA00022842"/>
    </source>
</evidence>
<proteinExistence type="inferred from homology"/>
<keyword evidence="6 12" id="KW-0479">Metal-binding</keyword>
<dbReference type="InterPro" id="IPR036977">
    <property type="entry name" value="DNA_primase_Znf_CHC2"/>
</dbReference>
<accession>A0A9D1L3P2</accession>
<organism evidence="16 17">
    <name type="scientific">Candidatus Fimihabitans intestinipullorum</name>
    <dbReference type="NCBI Taxonomy" id="2840820"/>
    <lineage>
        <taxon>Bacteria</taxon>
        <taxon>Bacillati</taxon>
        <taxon>Mycoplasmatota</taxon>
        <taxon>Mycoplasmatota incertae sedis</taxon>
        <taxon>Candidatus Fimihabitans</taxon>
    </lineage>
</organism>
<dbReference type="GO" id="GO:0006269">
    <property type="term" value="P:DNA replication, synthesis of primer"/>
    <property type="evidence" value="ECO:0007669"/>
    <property type="project" value="UniProtKB-UniRule"/>
</dbReference>
<dbReference type="PROSITE" id="PS50880">
    <property type="entry name" value="TOPRIM"/>
    <property type="match status" value="1"/>
</dbReference>
<keyword evidence="9" id="KW-0460">Magnesium</keyword>
<comment type="similarity">
    <text evidence="12 13">Belongs to the DnaG primase family.</text>
</comment>
<sequence>MLQTEEINQIRSSVDIVDVISGYLPLTQKGKNFFGVCPFHDDHSPSMSVSREKQIYTCFSCGATGNVFKFLMDYENISFPEAVQKVADRAGIAVDLHIKSHHVKTANQELYDIYEYALKCYQNHLNTESGQAAKEYLHERNINDEVIKEFRIGYSFQKREQLTNMLRKKGYSDKDLLRSGLVIQNEYGFTDIYYDRVMFPLCDMNGRVVGFSGRIHRPGKDFKYINTKETEIFKKGELLYNYHRAKDIARQKNQVLVMEGFMDVIRAFTIDVKNAIATMGTAVTQEQALAIKKMGKEVILCFDGDAAGEKATYACSNELLAIGVVPKIIRLEDNLDPDEYIQKYGKEQFERKIEQPMNVLDFKMLYYKHHRDLQNSMDLANYVNDMIEEVSKVDDEVLRELTLQKVADDSGLTVDFLKEKLEQKEKTIEMPALHPQAKEKTTKKISKTEQAERNLIFYMLRSVDVIKMYQKKVAFMPTEEYRFLAREISFYYKTYREMNEADFLTSIADKPKLMATVGKIAALDLKDTYSIEEIDDYIKAIQQYNIQYEIDRMKIRLKEEVDPMKKAKYAEKIVELKRKEEAI</sequence>
<gene>
    <name evidence="12 16" type="primary">dnaG</name>
    <name evidence="16" type="ORF">IAD49_01360</name>
</gene>
<evidence type="ECO:0000256" key="4">
    <source>
        <dbReference type="ARBA" id="ARBA00022695"/>
    </source>
</evidence>
<keyword evidence="11 12" id="KW-0804">Transcription</keyword>
<dbReference type="EC" id="2.7.7.101" evidence="12"/>
<evidence type="ECO:0000256" key="2">
    <source>
        <dbReference type="ARBA" id="ARBA00022515"/>
    </source>
</evidence>
<evidence type="ECO:0000256" key="7">
    <source>
        <dbReference type="ARBA" id="ARBA00022771"/>
    </source>
</evidence>
<dbReference type="InterPro" id="IPR006171">
    <property type="entry name" value="TOPRIM_dom"/>
</dbReference>
<dbReference type="Pfam" id="PF08275">
    <property type="entry name" value="DNAG_N"/>
    <property type="match status" value="1"/>
</dbReference>
<dbReference type="Pfam" id="PF01807">
    <property type="entry name" value="Zn_ribbon_DnaG"/>
    <property type="match status" value="1"/>
</dbReference>
<dbReference type="InterPro" id="IPR050219">
    <property type="entry name" value="DnaG_primase"/>
</dbReference>
<dbReference type="CDD" id="cd03364">
    <property type="entry name" value="TOPRIM_DnaG_primases"/>
    <property type="match status" value="1"/>
</dbReference>
<dbReference type="FunFam" id="3.90.580.10:FF:000001">
    <property type="entry name" value="DNA primase"/>
    <property type="match status" value="1"/>
</dbReference>
<comment type="function">
    <text evidence="12 13">RNA polymerase that catalyzes the synthesis of short RNA molecules used as primers for DNA polymerase during DNA replication.</text>
</comment>
<dbReference type="EMBL" id="DVML01000008">
    <property type="protein sequence ID" value="HIU22207.1"/>
    <property type="molecule type" value="Genomic_DNA"/>
</dbReference>
<comment type="catalytic activity">
    <reaction evidence="12">
        <text>ssDNA + n NTP = ssDNA/pppN(pN)n-1 hybrid + (n-1) diphosphate.</text>
        <dbReference type="EC" id="2.7.7.101"/>
    </reaction>
</comment>
<comment type="caution">
    <text evidence="16">The sequence shown here is derived from an EMBL/GenBank/DDBJ whole genome shotgun (WGS) entry which is preliminary data.</text>
</comment>
<dbReference type="InterPro" id="IPR013264">
    <property type="entry name" value="DNAG_N"/>
</dbReference>
<evidence type="ECO:0000256" key="6">
    <source>
        <dbReference type="ARBA" id="ARBA00022723"/>
    </source>
</evidence>
<evidence type="ECO:0000313" key="17">
    <source>
        <dbReference type="Proteomes" id="UP000824087"/>
    </source>
</evidence>
<keyword evidence="1 12" id="KW-0240">DNA-directed RNA polymerase</keyword>
<dbReference type="PANTHER" id="PTHR30313">
    <property type="entry name" value="DNA PRIMASE"/>
    <property type="match status" value="1"/>
</dbReference>
<dbReference type="PIRSF" id="PIRSF002811">
    <property type="entry name" value="DnaG"/>
    <property type="match status" value="1"/>
</dbReference>
<keyword evidence="2 12" id="KW-0639">Primosome</keyword>
<dbReference type="Pfam" id="PF13155">
    <property type="entry name" value="Toprim_2"/>
    <property type="match status" value="1"/>
</dbReference>
<evidence type="ECO:0000256" key="12">
    <source>
        <dbReference type="HAMAP-Rule" id="MF_00974"/>
    </source>
</evidence>
<dbReference type="Gene3D" id="3.90.580.10">
    <property type="entry name" value="Zinc finger, CHC2-type domain"/>
    <property type="match status" value="1"/>
</dbReference>
<dbReference type="SUPFAM" id="SSF56731">
    <property type="entry name" value="DNA primase core"/>
    <property type="match status" value="1"/>
</dbReference>
<comment type="subunit">
    <text evidence="12">Monomer. Interacts with DnaB.</text>
</comment>
<dbReference type="InterPro" id="IPR034151">
    <property type="entry name" value="TOPRIM_DnaG_bac"/>
</dbReference>
<dbReference type="InterPro" id="IPR002694">
    <property type="entry name" value="Znf_CHC2"/>
</dbReference>
<comment type="cofactor">
    <cofactor evidence="12 13 14">
        <name>Zn(2+)</name>
        <dbReference type="ChEBI" id="CHEBI:29105"/>
    </cofactor>
    <text evidence="12 13 14">Binds 1 zinc ion per monomer.</text>
</comment>
<dbReference type="GO" id="GO:0000428">
    <property type="term" value="C:DNA-directed RNA polymerase complex"/>
    <property type="evidence" value="ECO:0007669"/>
    <property type="project" value="UniProtKB-KW"/>
</dbReference>
<dbReference type="Gene3D" id="3.40.1360.10">
    <property type="match status" value="1"/>
</dbReference>
<dbReference type="InterPro" id="IPR016136">
    <property type="entry name" value="DNA_helicase_N/primase_C"/>
</dbReference>
<dbReference type="Gene3D" id="1.10.860.10">
    <property type="entry name" value="DNAb Helicase, Chain A"/>
    <property type="match status" value="1"/>
</dbReference>
<keyword evidence="10 12" id="KW-0238">DNA-binding</keyword>
<dbReference type="GO" id="GO:0003677">
    <property type="term" value="F:DNA binding"/>
    <property type="evidence" value="ECO:0007669"/>
    <property type="project" value="UniProtKB-KW"/>
</dbReference>
<dbReference type="InterPro" id="IPR019475">
    <property type="entry name" value="DNA_primase_DnaB-bd"/>
</dbReference>
<keyword evidence="4 12" id="KW-0548">Nucleotidyltransferase</keyword>
<evidence type="ECO:0000256" key="3">
    <source>
        <dbReference type="ARBA" id="ARBA00022679"/>
    </source>
</evidence>
<evidence type="ECO:0000256" key="13">
    <source>
        <dbReference type="PIRNR" id="PIRNR002811"/>
    </source>
</evidence>
<dbReference type="Gene3D" id="3.90.980.10">
    <property type="entry name" value="DNA primase, catalytic core, N-terminal domain"/>
    <property type="match status" value="1"/>
</dbReference>
<feature type="domain" description="Toprim" evidence="15">
    <location>
        <begin position="253"/>
        <end position="336"/>
    </location>
</feature>
<keyword evidence="8 12" id="KW-0862">Zinc</keyword>
<name>A0A9D1L3P2_9BACT</name>
<comment type="domain">
    <text evidence="12">Contains an N-terminal zinc-binding domain, a central core domain that contains the primase activity, and a C-terminal DnaB-binding domain.</text>
</comment>
<dbReference type="AlphaFoldDB" id="A0A9D1L3P2"/>
<feature type="zinc finger region" description="CHC2-type" evidence="12 14">
    <location>
        <begin position="37"/>
        <end position="61"/>
    </location>
</feature>
<evidence type="ECO:0000259" key="15">
    <source>
        <dbReference type="PROSITE" id="PS50880"/>
    </source>
</evidence>
<evidence type="ECO:0000256" key="8">
    <source>
        <dbReference type="ARBA" id="ARBA00022833"/>
    </source>
</evidence>
<evidence type="ECO:0000313" key="16">
    <source>
        <dbReference type="EMBL" id="HIU22207.1"/>
    </source>
</evidence>
<dbReference type="InterPro" id="IPR030846">
    <property type="entry name" value="DnaG_bac"/>
</dbReference>
<keyword evidence="7 12" id="KW-0863">Zinc-finger</keyword>
<evidence type="ECO:0000256" key="5">
    <source>
        <dbReference type="ARBA" id="ARBA00022705"/>
    </source>
</evidence>
<evidence type="ECO:0000256" key="14">
    <source>
        <dbReference type="PIRSR" id="PIRSR002811-1"/>
    </source>
</evidence>
<keyword evidence="3 12" id="KW-0808">Transferase</keyword>
<dbReference type="SUPFAM" id="SSF57783">
    <property type="entry name" value="Zinc beta-ribbon"/>
    <property type="match status" value="1"/>
</dbReference>
<dbReference type="InterPro" id="IPR037068">
    <property type="entry name" value="DNA_primase_core_N_sf"/>
</dbReference>
<dbReference type="PANTHER" id="PTHR30313:SF2">
    <property type="entry name" value="DNA PRIMASE"/>
    <property type="match status" value="1"/>
</dbReference>
<reference evidence="16" key="2">
    <citation type="journal article" date="2021" name="PeerJ">
        <title>Extensive microbial diversity within the chicken gut microbiome revealed by metagenomics and culture.</title>
        <authorList>
            <person name="Gilroy R."/>
            <person name="Ravi A."/>
            <person name="Getino M."/>
            <person name="Pursley I."/>
            <person name="Horton D.L."/>
            <person name="Alikhan N.F."/>
            <person name="Baker D."/>
            <person name="Gharbi K."/>
            <person name="Hall N."/>
            <person name="Watson M."/>
            <person name="Adriaenssens E.M."/>
            <person name="Foster-Nyarko E."/>
            <person name="Jarju S."/>
            <person name="Secka A."/>
            <person name="Antonio M."/>
            <person name="Oren A."/>
            <person name="Chaudhuri R.R."/>
            <person name="La Ragione R."/>
            <person name="Hildebrand F."/>
            <person name="Pallen M.J."/>
        </authorList>
    </citation>
    <scope>NUCLEOTIDE SEQUENCE</scope>
    <source>
        <strain evidence="16">CHK197-8231</strain>
    </source>
</reference>
<protein>
    <recommendedName>
        <fullName evidence="12 13">DNA primase</fullName>
        <ecNumber evidence="12">2.7.7.101</ecNumber>
    </recommendedName>
</protein>
<keyword evidence="5 12" id="KW-0235">DNA replication</keyword>
<dbReference type="NCBIfam" id="TIGR01391">
    <property type="entry name" value="dnaG"/>
    <property type="match status" value="1"/>
</dbReference>
<evidence type="ECO:0000256" key="11">
    <source>
        <dbReference type="ARBA" id="ARBA00023163"/>
    </source>
</evidence>
<dbReference type="GO" id="GO:0005737">
    <property type="term" value="C:cytoplasm"/>
    <property type="evidence" value="ECO:0007669"/>
    <property type="project" value="TreeGrafter"/>
</dbReference>
<evidence type="ECO:0000256" key="10">
    <source>
        <dbReference type="ARBA" id="ARBA00023125"/>
    </source>
</evidence>
<dbReference type="GO" id="GO:1990077">
    <property type="term" value="C:primosome complex"/>
    <property type="evidence" value="ECO:0007669"/>
    <property type="project" value="UniProtKB-KW"/>
</dbReference>
<dbReference type="SMART" id="SM00400">
    <property type="entry name" value="ZnF_CHCC"/>
    <property type="match status" value="1"/>
</dbReference>
<dbReference type="HAMAP" id="MF_00974">
    <property type="entry name" value="DNA_primase_DnaG"/>
    <property type="match status" value="1"/>
</dbReference>
<dbReference type="InterPro" id="IPR006295">
    <property type="entry name" value="DNA_primase_DnaG"/>
</dbReference>
<dbReference type="GO" id="GO:0003899">
    <property type="term" value="F:DNA-directed RNA polymerase activity"/>
    <property type="evidence" value="ECO:0007669"/>
    <property type="project" value="UniProtKB-UniRule"/>
</dbReference>
<evidence type="ECO:0000256" key="1">
    <source>
        <dbReference type="ARBA" id="ARBA00022478"/>
    </source>
</evidence>
<dbReference type="SMART" id="SM00493">
    <property type="entry name" value="TOPRIM"/>
    <property type="match status" value="1"/>
</dbReference>
<dbReference type="Proteomes" id="UP000824087">
    <property type="component" value="Unassembled WGS sequence"/>
</dbReference>
<dbReference type="GO" id="GO:0008270">
    <property type="term" value="F:zinc ion binding"/>
    <property type="evidence" value="ECO:0007669"/>
    <property type="project" value="UniProtKB-UniRule"/>
</dbReference>
<reference evidence="16" key="1">
    <citation type="submission" date="2020-10" db="EMBL/GenBank/DDBJ databases">
        <authorList>
            <person name="Gilroy R."/>
        </authorList>
    </citation>
    <scope>NUCLEOTIDE SEQUENCE</scope>
    <source>
        <strain evidence="16">CHK197-8231</strain>
    </source>
</reference>
<dbReference type="Pfam" id="PF10410">
    <property type="entry name" value="DnaB_bind"/>
    <property type="match status" value="1"/>
</dbReference>